<feature type="region of interest" description="Disordered" evidence="1">
    <location>
        <begin position="102"/>
        <end position="123"/>
    </location>
</feature>
<keyword evidence="2" id="KW-0812">Transmembrane</keyword>
<dbReference type="EMBL" id="JAMGBD010000001">
    <property type="protein sequence ID" value="MCL6682349.1"/>
    <property type="molecule type" value="Genomic_DNA"/>
</dbReference>
<evidence type="ECO:0000256" key="1">
    <source>
        <dbReference type="SAM" id="MobiDB-lite"/>
    </source>
</evidence>
<keyword evidence="2" id="KW-0472">Membrane</keyword>
<name>A0ABT0RJ89_9SPHN</name>
<proteinExistence type="predicted"/>
<sequence length="255" mass="28931">MSERNDEVFEGLRRFFGNPIVTAGMALASVALLPLAARMQNSPEGRERLRREMEKQAKRREETLRDQELSRARDQAVRDYFSHDGPGGRLLRELGKVTIGPAEPLPDAIREPPGPRSRGGWRFRSPSLGAALEGRWDRDGCGGLQLNLPDGTTWSLPTAGHDSGHQEARMEQELKYQRRPGERPLFDPEAAEIAAQLLASAIGAPAQITLIRPEYFEIRDRLHNEFLDRHPELEDDWRRGMRKRRADRKAAERGV</sequence>
<accession>A0ABT0RJ89</accession>
<protein>
    <submittedName>
        <fullName evidence="3">Uncharacterized protein</fullName>
    </submittedName>
</protein>
<keyword evidence="4" id="KW-1185">Reference proteome</keyword>
<evidence type="ECO:0000313" key="3">
    <source>
        <dbReference type="EMBL" id="MCL6682349.1"/>
    </source>
</evidence>
<reference evidence="3" key="1">
    <citation type="submission" date="2022-05" db="EMBL/GenBank/DDBJ databases">
        <authorList>
            <person name="Jo J.-H."/>
            <person name="Im W.-T."/>
        </authorList>
    </citation>
    <scope>NUCLEOTIDE SEQUENCE</scope>
    <source>
        <strain evidence="3">SE158</strain>
    </source>
</reference>
<feature type="transmembrane region" description="Helical" evidence="2">
    <location>
        <begin position="20"/>
        <end position="37"/>
    </location>
</feature>
<feature type="compositionally biased region" description="Basic and acidic residues" evidence="1">
    <location>
        <begin position="44"/>
        <end position="71"/>
    </location>
</feature>
<gene>
    <name evidence="3" type="ORF">LZ536_00325</name>
</gene>
<comment type="caution">
    <text evidence="3">The sequence shown here is derived from an EMBL/GenBank/DDBJ whole genome shotgun (WGS) entry which is preliminary data.</text>
</comment>
<evidence type="ECO:0000313" key="4">
    <source>
        <dbReference type="Proteomes" id="UP001165363"/>
    </source>
</evidence>
<organism evidence="3 4">
    <name type="scientific">Sphingomonas alba</name>
    <dbReference type="NCBI Taxonomy" id="2908208"/>
    <lineage>
        <taxon>Bacteria</taxon>
        <taxon>Pseudomonadati</taxon>
        <taxon>Pseudomonadota</taxon>
        <taxon>Alphaproteobacteria</taxon>
        <taxon>Sphingomonadales</taxon>
        <taxon>Sphingomonadaceae</taxon>
        <taxon>Sphingomonas</taxon>
    </lineage>
</organism>
<keyword evidence="2" id="KW-1133">Transmembrane helix</keyword>
<feature type="region of interest" description="Disordered" evidence="1">
    <location>
        <begin position="41"/>
        <end position="71"/>
    </location>
</feature>
<dbReference type="RefSeq" id="WP_249846327.1">
    <property type="nucleotide sequence ID" value="NZ_JAMGBD010000001.1"/>
</dbReference>
<dbReference type="Proteomes" id="UP001165363">
    <property type="component" value="Unassembled WGS sequence"/>
</dbReference>
<evidence type="ECO:0000256" key="2">
    <source>
        <dbReference type="SAM" id="Phobius"/>
    </source>
</evidence>